<dbReference type="Proteomes" id="UP001500738">
    <property type="component" value="Unassembled WGS sequence"/>
</dbReference>
<name>A0ABP3XBK9_9SPHN</name>
<keyword evidence="2" id="KW-1185">Reference proteome</keyword>
<gene>
    <name evidence="1" type="ORF">GCM10009115_12190</name>
</gene>
<comment type="caution">
    <text evidence="1">The sequence shown here is derived from an EMBL/GenBank/DDBJ whole genome shotgun (WGS) entry which is preliminary data.</text>
</comment>
<proteinExistence type="predicted"/>
<dbReference type="RefSeq" id="WP_215349180.1">
    <property type="nucleotide sequence ID" value="NZ_BAAAFE010000004.1"/>
</dbReference>
<protein>
    <submittedName>
        <fullName evidence="1">Uncharacterized protein</fullName>
    </submittedName>
</protein>
<dbReference type="EMBL" id="BAAAFE010000004">
    <property type="protein sequence ID" value="GAA0863053.1"/>
    <property type="molecule type" value="Genomic_DNA"/>
</dbReference>
<sequence>MTFANSEFVALVKRTRATFGVGIDEAHALVFADAEMRRLIAWRINHDPECRRQALHDLKRKGERSFFVEIDGRLRFREAGKGD</sequence>
<evidence type="ECO:0000313" key="2">
    <source>
        <dbReference type="Proteomes" id="UP001500738"/>
    </source>
</evidence>
<evidence type="ECO:0000313" key="1">
    <source>
        <dbReference type="EMBL" id="GAA0863053.1"/>
    </source>
</evidence>
<organism evidence="1 2">
    <name type="scientific">Sphingopyxis soli</name>
    <dbReference type="NCBI Taxonomy" id="592051"/>
    <lineage>
        <taxon>Bacteria</taxon>
        <taxon>Pseudomonadati</taxon>
        <taxon>Pseudomonadota</taxon>
        <taxon>Alphaproteobacteria</taxon>
        <taxon>Sphingomonadales</taxon>
        <taxon>Sphingomonadaceae</taxon>
        <taxon>Sphingopyxis</taxon>
    </lineage>
</organism>
<accession>A0ABP3XBK9</accession>
<reference evidence="2" key="1">
    <citation type="journal article" date="2019" name="Int. J. Syst. Evol. Microbiol.">
        <title>The Global Catalogue of Microorganisms (GCM) 10K type strain sequencing project: providing services to taxonomists for standard genome sequencing and annotation.</title>
        <authorList>
            <consortium name="The Broad Institute Genomics Platform"/>
            <consortium name="The Broad Institute Genome Sequencing Center for Infectious Disease"/>
            <person name="Wu L."/>
            <person name="Ma J."/>
        </authorList>
    </citation>
    <scope>NUCLEOTIDE SEQUENCE [LARGE SCALE GENOMIC DNA]</scope>
    <source>
        <strain evidence="2">JCM 15910</strain>
    </source>
</reference>